<feature type="transmembrane region" description="Helical" evidence="1">
    <location>
        <begin position="66"/>
        <end position="85"/>
    </location>
</feature>
<dbReference type="AlphaFoldDB" id="A0A3A6QFC8"/>
<accession>A0A3A6QFC8</accession>
<evidence type="ECO:0000313" key="3">
    <source>
        <dbReference type="Proteomes" id="UP000276588"/>
    </source>
</evidence>
<evidence type="ECO:0000313" key="2">
    <source>
        <dbReference type="EMBL" id="RJX44882.1"/>
    </source>
</evidence>
<dbReference type="InterPro" id="IPR058341">
    <property type="entry name" value="DUF8028"/>
</dbReference>
<keyword evidence="1" id="KW-0472">Membrane</keyword>
<keyword evidence="1" id="KW-1133">Transmembrane helix</keyword>
<name>A0A3A6QFC8_9EURY</name>
<dbReference type="Pfam" id="PF26071">
    <property type="entry name" value="DUF8028"/>
    <property type="match status" value="1"/>
</dbReference>
<organism evidence="2 3">
    <name type="scientific">Halonotius aquaticus</name>
    <dbReference type="NCBI Taxonomy" id="2216978"/>
    <lineage>
        <taxon>Archaea</taxon>
        <taxon>Methanobacteriati</taxon>
        <taxon>Methanobacteriota</taxon>
        <taxon>Stenosarchaea group</taxon>
        <taxon>Halobacteria</taxon>
        <taxon>Halobacteriales</taxon>
        <taxon>Haloferacaceae</taxon>
        <taxon>Halonotius</taxon>
    </lineage>
</organism>
<feature type="transmembrane region" description="Helical" evidence="1">
    <location>
        <begin position="42"/>
        <end position="60"/>
    </location>
</feature>
<evidence type="ECO:0000256" key="1">
    <source>
        <dbReference type="SAM" id="Phobius"/>
    </source>
</evidence>
<reference evidence="2 3" key="1">
    <citation type="submission" date="2018-06" db="EMBL/GenBank/DDBJ databases">
        <title>Halonotius sp. F13-13 a new haloarchaeeon isolated from a solar saltern from Isla Cristina, Huelva, Spain.</title>
        <authorList>
            <person name="Duran-Viseras A."/>
            <person name="Sanchez-Porro C."/>
            <person name="Ventosa A."/>
        </authorList>
    </citation>
    <scope>NUCLEOTIDE SEQUENCE [LARGE SCALE GENOMIC DNA]</scope>
    <source>
        <strain evidence="2 3">F13-13</strain>
    </source>
</reference>
<comment type="caution">
    <text evidence="2">The sequence shown here is derived from an EMBL/GenBank/DDBJ whole genome shotgun (WGS) entry which is preliminary data.</text>
</comment>
<dbReference type="EMBL" id="QKNY01000003">
    <property type="protein sequence ID" value="RJX44882.1"/>
    <property type="molecule type" value="Genomic_DNA"/>
</dbReference>
<sequence>MKGFQSTRRIETAATSAATSTVRRGQHLLQHGQRALHTTVRWLGFWAAIVLPMVYLPVLAAEIGPAPGLVGLGLLGCHLLALVAGHNYNTHDL</sequence>
<dbReference type="OrthoDB" id="340775at2157"/>
<protein>
    <submittedName>
        <fullName evidence="2">Uncharacterized protein</fullName>
    </submittedName>
</protein>
<keyword evidence="1" id="KW-0812">Transmembrane</keyword>
<dbReference type="RefSeq" id="WP_120100783.1">
    <property type="nucleotide sequence ID" value="NZ_QKNY01000003.1"/>
</dbReference>
<gene>
    <name evidence="2" type="ORF">DM826_01900</name>
</gene>
<proteinExistence type="predicted"/>
<dbReference type="Proteomes" id="UP000276588">
    <property type="component" value="Unassembled WGS sequence"/>
</dbReference>
<keyword evidence="3" id="KW-1185">Reference proteome</keyword>